<keyword evidence="4 10" id="KW-1003">Cell membrane</keyword>
<evidence type="ECO:0000256" key="4">
    <source>
        <dbReference type="ARBA" id="ARBA00022475"/>
    </source>
</evidence>
<dbReference type="InterPro" id="IPR050095">
    <property type="entry name" value="ECF_ABC_transporter_ATP-bd"/>
</dbReference>
<proteinExistence type="inferred from homology"/>
<name>A0ABS4KJZ9_9FIRM</name>
<evidence type="ECO:0000256" key="10">
    <source>
        <dbReference type="RuleBase" id="RU364103"/>
    </source>
</evidence>
<reference evidence="12 13" key="1">
    <citation type="submission" date="2021-03" db="EMBL/GenBank/DDBJ databases">
        <title>Genomic Encyclopedia of Type Strains, Phase IV (KMG-IV): sequencing the most valuable type-strain genomes for metagenomic binning, comparative biology and taxonomic classification.</title>
        <authorList>
            <person name="Goeker M."/>
        </authorList>
    </citation>
    <scope>NUCLEOTIDE SEQUENCE [LARGE SCALE GENOMIC DNA]</scope>
    <source>
        <strain evidence="12 13">DSM 27512</strain>
    </source>
</reference>
<dbReference type="SMART" id="SM00382">
    <property type="entry name" value="AAA"/>
    <property type="match status" value="1"/>
</dbReference>
<dbReference type="InterPro" id="IPR027417">
    <property type="entry name" value="P-loop_NTPase"/>
</dbReference>
<comment type="similarity">
    <text evidence="2 10">Belongs to the ABC transporter superfamily.</text>
</comment>
<organism evidence="12 13">
    <name type="scientific">Acetoanaerobium pronyense</name>
    <dbReference type="NCBI Taxonomy" id="1482736"/>
    <lineage>
        <taxon>Bacteria</taxon>
        <taxon>Bacillati</taxon>
        <taxon>Bacillota</taxon>
        <taxon>Clostridia</taxon>
        <taxon>Peptostreptococcales</taxon>
        <taxon>Filifactoraceae</taxon>
        <taxon>Acetoanaerobium</taxon>
    </lineage>
</organism>
<dbReference type="InterPro" id="IPR005876">
    <property type="entry name" value="Co_trans_ATP-bd"/>
</dbReference>
<dbReference type="InterPro" id="IPR003439">
    <property type="entry name" value="ABC_transporter-like_ATP-bd"/>
</dbReference>
<keyword evidence="6 10" id="KW-0067">ATP-binding</keyword>
<evidence type="ECO:0000313" key="13">
    <source>
        <dbReference type="Proteomes" id="UP001314903"/>
    </source>
</evidence>
<dbReference type="Gene3D" id="3.40.50.300">
    <property type="entry name" value="P-loop containing nucleotide triphosphate hydrolases"/>
    <property type="match status" value="1"/>
</dbReference>
<evidence type="ECO:0000256" key="6">
    <source>
        <dbReference type="ARBA" id="ARBA00022840"/>
    </source>
</evidence>
<keyword evidence="5 10" id="KW-0547">Nucleotide-binding</keyword>
<dbReference type="Proteomes" id="UP001314903">
    <property type="component" value="Unassembled WGS sequence"/>
</dbReference>
<dbReference type="EMBL" id="JAGGLI010000012">
    <property type="protein sequence ID" value="MBP2027546.1"/>
    <property type="molecule type" value="Genomic_DNA"/>
</dbReference>
<dbReference type="PANTHER" id="PTHR43553:SF24">
    <property type="entry name" value="ENERGY-COUPLING FACTOR TRANSPORTER ATP-BINDING PROTEIN ECFA1"/>
    <property type="match status" value="1"/>
</dbReference>
<dbReference type="InterPro" id="IPR015856">
    <property type="entry name" value="ABC_transpr_CbiO/EcfA_su"/>
</dbReference>
<accession>A0ABS4KJZ9</accession>
<keyword evidence="7" id="KW-1278">Translocase</keyword>
<comment type="caution">
    <text evidence="12">The sequence shown here is derived from an EMBL/GenBank/DDBJ whole genome shotgun (WGS) entry which is preliminary data.</text>
</comment>
<comment type="function">
    <text evidence="9">Probably part of an ABC transporter complex. Responsible for energy coupling to the transport system.</text>
</comment>
<dbReference type="CDD" id="cd03225">
    <property type="entry name" value="ABC_cobalt_CbiO_domain1"/>
    <property type="match status" value="1"/>
</dbReference>
<keyword evidence="13" id="KW-1185">Reference proteome</keyword>
<evidence type="ECO:0000256" key="1">
    <source>
        <dbReference type="ARBA" id="ARBA00004202"/>
    </source>
</evidence>
<feature type="domain" description="ABC transporter" evidence="11">
    <location>
        <begin position="2"/>
        <end position="238"/>
    </location>
</feature>
<dbReference type="InterPro" id="IPR003593">
    <property type="entry name" value="AAA+_ATPase"/>
</dbReference>
<dbReference type="NCBIfam" id="TIGR01166">
    <property type="entry name" value="cbiO"/>
    <property type="match status" value="1"/>
</dbReference>
<sequence>MLEMKNVTSIYEDGTVALKDISIDLSKSKSIGIIGSNGAGKSTLFLNFTGVLKPKSGQILFRGKPLSYSKPSLREFRKEVGIVFQDPERQIFFSNVYDDIAFGLRNLGVSEDEIKIRVEDALKRVEAAEFSNKPVHFLSHGQKKRVAIAGVISMDNKVLFFDEPTAGLDPLVTKSVEDILLSLSNKQEKTVVVSSHDMDLIYNVCEYVYVLNQGQIIGEGKVEDIFLKNDLLKSSGLNEPWLVKIHKNLGYPLFKNESELYEYHNRMKNEQKK</sequence>
<evidence type="ECO:0000313" key="12">
    <source>
        <dbReference type="EMBL" id="MBP2027546.1"/>
    </source>
</evidence>
<protein>
    <recommendedName>
        <fullName evidence="10">ABC transporter ATP-binding protein</fullName>
    </recommendedName>
</protein>
<keyword evidence="8 10" id="KW-0472">Membrane</keyword>
<dbReference type="InterPro" id="IPR017871">
    <property type="entry name" value="ABC_transporter-like_CS"/>
</dbReference>
<dbReference type="PROSITE" id="PS00211">
    <property type="entry name" value="ABC_TRANSPORTER_1"/>
    <property type="match status" value="1"/>
</dbReference>
<evidence type="ECO:0000256" key="3">
    <source>
        <dbReference type="ARBA" id="ARBA00022448"/>
    </source>
</evidence>
<dbReference type="PROSITE" id="PS50893">
    <property type="entry name" value="ABC_TRANSPORTER_2"/>
    <property type="match status" value="1"/>
</dbReference>
<dbReference type="SUPFAM" id="SSF52540">
    <property type="entry name" value="P-loop containing nucleoside triphosphate hydrolases"/>
    <property type="match status" value="1"/>
</dbReference>
<evidence type="ECO:0000256" key="5">
    <source>
        <dbReference type="ARBA" id="ARBA00022741"/>
    </source>
</evidence>
<evidence type="ECO:0000256" key="8">
    <source>
        <dbReference type="ARBA" id="ARBA00023136"/>
    </source>
</evidence>
<keyword evidence="3 10" id="KW-0813">Transport</keyword>
<gene>
    <name evidence="12" type="ORF">J2Z35_001343</name>
</gene>
<evidence type="ECO:0000256" key="2">
    <source>
        <dbReference type="ARBA" id="ARBA00005417"/>
    </source>
</evidence>
<evidence type="ECO:0000256" key="9">
    <source>
        <dbReference type="ARBA" id="ARBA00025157"/>
    </source>
</evidence>
<dbReference type="GO" id="GO:0005524">
    <property type="term" value="F:ATP binding"/>
    <property type="evidence" value="ECO:0007669"/>
    <property type="project" value="UniProtKB-KW"/>
</dbReference>
<comment type="function">
    <text evidence="10">Part of an ABC transporter complex. Responsible for energy coupling to the transport system.</text>
</comment>
<dbReference type="RefSeq" id="WP_209660603.1">
    <property type="nucleotide sequence ID" value="NZ_JAGGLI010000012.1"/>
</dbReference>
<dbReference type="Pfam" id="PF00005">
    <property type="entry name" value="ABC_tran"/>
    <property type="match status" value="1"/>
</dbReference>
<comment type="subcellular location">
    <subcellularLocation>
        <location evidence="1 10">Cell membrane</location>
        <topology evidence="1 10">Peripheral membrane protein</topology>
    </subcellularLocation>
</comment>
<evidence type="ECO:0000259" key="11">
    <source>
        <dbReference type="PROSITE" id="PS50893"/>
    </source>
</evidence>
<dbReference type="PANTHER" id="PTHR43553">
    <property type="entry name" value="HEAVY METAL TRANSPORTER"/>
    <property type="match status" value="1"/>
</dbReference>
<evidence type="ECO:0000256" key="7">
    <source>
        <dbReference type="ARBA" id="ARBA00022967"/>
    </source>
</evidence>